<feature type="region of interest" description="Disordered" evidence="1">
    <location>
        <begin position="165"/>
        <end position="187"/>
    </location>
</feature>
<protein>
    <submittedName>
        <fullName evidence="2">Transposase and inactivated derivatives</fullName>
    </submittedName>
</protein>
<name>A0A174QX09_FLAPL</name>
<proteinExistence type="predicted"/>
<dbReference type="Gene3D" id="1.10.10.10">
    <property type="entry name" value="Winged helix-like DNA-binding domain superfamily/Winged helix DNA-binding domain"/>
    <property type="match status" value="1"/>
</dbReference>
<dbReference type="InterPro" id="IPR002514">
    <property type="entry name" value="Transposase_8"/>
</dbReference>
<dbReference type="InterPro" id="IPR009057">
    <property type="entry name" value="Homeodomain-like_sf"/>
</dbReference>
<dbReference type="AlphaFoldDB" id="A0A174QX09"/>
<reference evidence="2 3" key="1">
    <citation type="submission" date="2015-09" db="EMBL/GenBank/DDBJ databases">
        <authorList>
            <consortium name="Pathogen Informatics"/>
        </authorList>
    </citation>
    <scope>NUCLEOTIDE SEQUENCE [LARGE SCALE GENOMIC DNA]</scope>
    <source>
        <strain evidence="2 3">2789STDY5608854</strain>
    </source>
</reference>
<evidence type="ECO:0000256" key="1">
    <source>
        <dbReference type="SAM" id="MobiDB-lite"/>
    </source>
</evidence>
<dbReference type="GO" id="GO:0004803">
    <property type="term" value="F:transposase activity"/>
    <property type="evidence" value="ECO:0007669"/>
    <property type="project" value="InterPro"/>
</dbReference>
<evidence type="ECO:0000313" key="2">
    <source>
        <dbReference type="EMBL" id="CUP77752.1"/>
    </source>
</evidence>
<gene>
    <name evidence="2" type="ORF">ERS852411_03574</name>
</gene>
<dbReference type="InterPro" id="IPR036388">
    <property type="entry name" value="WH-like_DNA-bd_sf"/>
</dbReference>
<dbReference type="GO" id="GO:0006313">
    <property type="term" value="P:DNA transposition"/>
    <property type="evidence" value="ECO:0007669"/>
    <property type="project" value="InterPro"/>
</dbReference>
<dbReference type="InterPro" id="IPR052057">
    <property type="entry name" value="IS150/IS1296_orfA-like"/>
</dbReference>
<dbReference type="PANTHER" id="PTHR33795:SF1">
    <property type="entry name" value="INSERTION ELEMENT IS150 PROTEIN INSJ"/>
    <property type="match status" value="1"/>
</dbReference>
<dbReference type="PANTHER" id="PTHR33795">
    <property type="entry name" value="INSERTION ELEMENT IS150 PROTEIN INSJ"/>
    <property type="match status" value="1"/>
</dbReference>
<evidence type="ECO:0000313" key="3">
    <source>
        <dbReference type="Proteomes" id="UP000095746"/>
    </source>
</evidence>
<accession>A0A174QX09</accession>
<dbReference type="SUPFAM" id="SSF46689">
    <property type="entry name" value="Homeodomain-like"/>
    <property type="match status" value="1"/>
</dbReference>
<sequence>MIVIRRFCFLPSACTSYTGANCSLFHKYYFKTQVWAERTDMYPLYWTPSRGGIIMRYTYEYKRKCVELYREGKWPETPEGVSDKSFRDKVRLWVRAEDSRGPEALKHKNFNRNWTPEERLELVSQVMSGKSCVSVAIEAGIQDRLLYQWVQNYKTKGYNGLVEMKKGRPSKGVPQMKKEEARPLNESEREELIRLRAENEYIKAENEVIKKEIALREERHAAQLKARKQRSSKSCVKKDTN</sequence>
<feature type="region of interest" description="Disordered" evidence="1">
    <location>
        <begin position="222"/>
        <end position="241"/>
    </location>
</feature>
<feature type="compositionally biased region" description="Basic and acidic residues" evidence="1">
    <location>
        <begin position="176"/>
        <end position="187"/>
    </location>
</feature>
<dbReference type="EMBL" id="CYZT01000493">
    <property type="protein sequence ID" value="CUP77752.1"/>
    <property type="molecule type" value="Genomic_DNA"/>
</dbReference>
<dbReference type="Proteomes" id="UP000095746">
    <property type="component" value="Unassembled WGS sequence"/>
</dbReference>
<dbReference type="Pfam" id="PF01527">
    <property type="entry name" value="HTH_Tnp_1"/>
    <property type="match status" value="1"/>
</dbReference>
<organism evidence="2 3">
    <name type="scientific">Flavonifractor plautii</name>
    <name type="common">Fusobacterium plautii</name>
    <dbReference type="NCBI Taxonomy" id="292800"/>
    <lineage>
        <taxon>Bacteria</taxon>
        <taxon>Bacillati</taxon>
        <taxon>Bacillota</taxon>
        <taxon>Clostridia</taxon>
        <taxon>Eubacteriales</taxon>
        <taxon>Oscillospiraceae</taxon>
        <taxon>Flavonifractor</taxon>
    </lineage>
</organism>
<dbReference type="GO" id="GO:0003677">
    <property type="term" value="F:DNA binding"/>
    <property type="evidence" value="ECO:0007669"/>
    <property type="project" value="InterPro"/>
</dbReference>